<reference evidence="5 6" key="1">
    <citation type="submission" date="2017-08" db="EMBL/GenBank/DDBJ databases">
        <title>Infants hospitalized years apart are colonized by the same room-sourced microbial strains.</title>
        <authorList>
            <person name="Brooks B."/>
            <person name="Olm M.R."/>
            <person name="Firek B.A."/>
            <person name="Baker R."/>
            <person name="Thomas B.C."/>
            <person name="Morowitz M.J."/>
            <person name="Banfield J.F."/>
        </authorList>
    </citation>
    <scope>NUCLEOTIDE SEQUENCE [LARGE SCALE GENOMIC DNA]</scope>
    <source>
        <strain evidence="5">S2_005_001_R2_27</strain>
    </source>
</reference>
<dbReference type="InterPro" id="IPR038109">
    <property type="entry name" value="DNA_bind_recomb_sf"/>
</dbReference>
<dbReference type="InterPro" id="IPR011109">
    <property type="entry name" value="DNA_bind_recombinase_dom"/>
</dbReference>
<evidence type="ECO:0000256" key="1">
    <source>
        <dbReference type="SAM" id="Coils"/>
    </source>
</evidence>
<feature type="domain" description="Recombinase" evidence="4">
    <location>
        <begin position="150"/>
        <end position="286"/>
    </location>
</feature>
<dbReference type="Proteomes" id="UP000248887">
    <property type="component" value="Unassembled WGS sequence"/>
</dbReference>
<evidence type="ECO:0000259" key="4">
    <source>
        <dbReference type="PROSITE" id="PS51737"/>
    </source>
</evidence>
<dbReference type="SUPFAM" id="SSF53041">
    <property type="entry name" value="Resolvase-like"/>
    <property type="match status" value="1"/>
</dbReference>
<dbReference type="PANTHER" id="PTHR30461:SF23">
    <property type="entry name" value="DNA RECOMBINASE-RELATED"/>
    <property type="match status" value="1"/>
</dbReference>
<name>A0A2W5QSA3_ANCNO</name>
<dbReference type="GO" id="GO:0003677">
    <property type="term" value="F:DNA binding"/>
    <property type="evidence" value="ECO:0007669"/>
    <property type="project" value="InterPro"/>
</dbReference>
<feature type="domain" description="Resolvase/invertase-type recombinase catalytic" evidence="3">
    <location>
        <begin position="2"/>
        <end position="155"/>
    </location>
</feature>
<dbReference type="GO" id="GO:0000150">
    <property type="term" value="F:DNA strand exchange activity"/>
    <property type="evidence" value="ECO:0007669"/>
    <property type="project" value="InterPro"/>
</dbReference>
<dbReference type="AlphaFoldDB" id="A0A2W5QSA3"/>
<protein>
    <submittedName>
        <fullName evidence="5">Recombinase family protein</fullName>
    </submittedName>
</protein>
<evidence type="ECO:0000313" key="6">
    <source>
        <dbReference type="Proteomes" id="UP000248887"/>
    </source>
</evidence>
<sequence length="540" mass="59546">MKAAIYARYSSDLQSDRSIEDQIALCRTYAARQGYAVGEIYTDYARSGASIMGRDGLLSMMDAARAGEFGVLIIEALDRVSRDQEDLAGVYKRLTHFGVEIRAVHDGRADIVQIGIRGLVGAIYLQDLANKVRRGLAGVVREGRHAGGRAYGYRPIAGRPGELEICEPEAEIVQRIFRDYVAGFTPRDLAATLNREGVPPPRGTHWNASTINGSTQRGYGIIQNELYAGRIVWNRVRMIKDPDTGKRLSRTNPRDEWQTVEAPHLAIIDADLFAAARDRKAKASHAGMQGARRPKHMLSGLLRCGACGGGMQVHDRDKTGKTRIRCSTVSESGTCDHRRVYYRETVEQAVLHGLKRELAEPRLIAEYVKTYQEERRRLAADSTARCAKLEHKLGEIRRSITRLVDALASGIASADSVRERLLDLENEKRQAEADLADASTTVDVIALHPAAVRRYLEQIEQLSMDLQSAAGFQSIPSAEWFRSLVERVIVHPTPARAPLDIELRGHLSSLLSIPNMAPKARHSGGPLVAGEGLEPPTPGL</sequence>
<dbReference type="Pfam" id="PF07508">
    <property type="entry name" value="Recombinase"/>
    <property type="match status" value="1"/>
</dbReference>
<dbReference type="InterPro" id="IPR006119">
    <property type="entry name" value="Resolv_N"/>
</dbReference>
<dbReference type="SMART" id="SM00857">
    <property type="entry name" value="Resolvase"/>
    <property type="match status" value="1"/>
</dbReference>
<dbReference type="PROSITE" id="PS51737">
    <property type="entry name" value="RECOMBINASE_DNA_BIND"/>
    <property type="match status" value="1"/>
</dbReference>
<dbReference type="Gene3D" id="3.40.50.1390">
    <property type="entry name" value="Resolvase, N-terminal catalytic domain"/>
    <property type="match status" value="1"/>
</dbReference>
<dbReference type="EMBL" id="QFQD01000076">
    <property type="protein sequence ID" value="PZQ79896.1"/>
    <property type="molecule type" value="Genomic_DNA"/>
</dbReference>
<dbReference type="PANTHER" id="PTHR30461">
    <property type="entry name" value="DNA-INVERTASE FROM LAMBDOID PROPHAGE"/>
    <property type="match status" value="1"/>
</dbReference>
<dbReference type="InterPro" id="IPR036162">
    <property type="entry name" value="Resolvase-like_N_sf"/>
</dbReference>
<dbReference type="InterPro" id="IPR025827">
    <property type="entry name" value="Zn_ribbon_recom_dom"/>
</dbReference>
<feature type="coiled-coil region" evidence="1">
    <location>
        <begin position="414"/>
        <end position="441"/>
    </location>
</feature>
<dbReference type="PROSITE" id="PS51736">
    <property type="entry name" value="RECOMBINASES_3"/>
    <property type="match status" value="1"/>
</dbReference>
<evidence type="ECO:0000256" key="2">
    <source>
        <dbReference type="SAM" id="MobiDB-lite"/>
    </source>
</evidence>
<dbReference type="Pfam" id="PF00239">
    <property type="entry name" value="Resolvase"/>
    <property type="match status" value="1"/>
</dbReference>
<dbReference type="Pfam" id="PF13408">
    <property type="entry name" value="Zn_ribbon_recom"/>
    <property type="match status" value="1"/>
</dbReference>
<accession>A0A2W5QSA3</accession>
<proteinExistence type="predicted"/>
<evidence type="ECO:0000259" key="3">
    <source>
        <dbReference type="PROSITE" id="PS51736"/>
    </source>
</evidence>
<feature type="region of interest" description="Disordered" evidence="2">
    <location>
        <begin position="521"/>
        <end position="540"/>
    </location>
</feature>
<comment type="caution">
    <text evidence="5">The sequence shown here is derived from an EMBL/GenBank/DDBJ whole genome shotgun (WGS) entry which is preliminary data.</text>
</comment>
<organism evidence="5 6">
    <name type="scientific">Ancylobacter novellus</name>
    <name type="common">Thiobacillus novellus</name>
    <dbReference type="NCBI Taxonomy" id="921"/>
    <lineage>
        <taxon>Bacteria</taxon>
        <taxon>Pseudomonadati</taxon>
        <taxon>Pseudomonadota</taxon>
        <taxon>Alphaproteobacteria</taxon>
        <taxon>Hyphomicrobiales</taxon>
        <taxon>Xanthobacteraceae</taxon>
        <taxon>Ancylobacter</taxon>
    </lineage>
</organism>
<dbReference type="InterPro" id="IPR050639">
    <property type="entry name" value="SSR_resolvase"/>
</dbReference>
<dbReference type="CDD" id="cd00338">
    <property type="entry name" value="Ser_Recombinase"/>
    <property type="match status" value="1"/>
</dbReference>
<dbReference type="Gene3D" id="3.90.1750.20">
    <property type="entry name" value="Putative Large Serine Recombinase, Chain B, Domain 2"/>
    <property type="match status" value="1"/>
</dbReference>
<keyword evidence="1" id="KW-0175">Coiled coil</keyword>
<gene>
    <name evidence="5" type="ORF">DI549_18910</name>
</gene>
<evidence type="ECO:0000313" key="5">
    <source>
        <dbReference type="EMBL" id="PZQ79896.1"/>
    </source>
</evidence>